<dbReference type="AlphaFoldDB" id="A0A5J6WXS6"/>
<dbReference type="RefSeq" id="WP_193000858.1">
    <property type="nucleotide sequence ID" value="NZ_CP040449.1"/>
</dbReference>
<protein>
    <submittedName>
        <fullName evidence="1">Uncharacterized protein</fullName>
    </submittedName>
</protein>
<organism evidence="1 2">
    <name type="scientific">Aeromonas simiae</name>
    <dbReference type="NCBI Taxonomy" id="218936"/>
    <lineage>
        <taxon>Bacteria</taxon>
        <taxon>Pseudomonadati</taxon>
        <taxon>Pseudomonadota</taxon>
        <taxon>Gammaproteobacteria</taxon>
        <taxon>Aeromonadales</taxon>
        <taxon>Aeromonadaceae</taxon>
        <taxon>Aeromonas</taxon>
    </lineage>
</organism>
<keyword evidence="2" id="KW-1185">Reference proteome</keyword>
<evidence type="ECO:0000313" key="1">
    <source>
        <dbReference type="EMBL" id="QFI55124.1"/>
    </source>
</evidence>
<dbReference type="Proteomes" id="UP000594034">
    <property type="component" value="Chromosome"/>
</dbReference>
<gene>
    <name evidence="1" type="ORF">FE240_10780</name>
</gene>
<accession>A0A5J6WXS6</accession>
<dbReference type="EMBL" id="CP040449">
    <property type="protein sequence ID" value="QFI55124.1"/>
    <property type="molecule type" value="Genomic_DNA"/>
</dbReference>
<evidence type="ECO:0000313" key="2">
    <source>
        <dbReference type="Proteomes" id="UP000594034"/>
    </source>
</evidence>
<reference evidence="1 2" key="1">
    <citation type="submission" date="2019-05" db="EMBL/GenBank/DDBJ databases">
        <title>OXA-830, a novel chromosomally encoded expanded-spectrum class D beta-lactamase in Aeromonas simiae.</title>
        <authorList>
            <person name="Zhou W."/>
            <person name="Chen Q."/>
        </authorList>
    </citation>
    <scope>NUCLEOTIDE SEQUENCE [LARGE SCALE GENOMIC DNA]</scope>
    <source>
        <strain evidence="1 2">A6</strain>
    </source>
</reference>
<proteinExistence type="predicted"/>
<sequence length="182" mass="19675">MMDRLSWVEIDGVKYSWDGNQIDCYGQFGYHSTLAGHRLERLEIESSTGEPAGTLDVDFATGSLAFLPALGSELTTQSILVGSDLGESEIPLVNLADPKWSDLLSQSDELLIWEPQAEVSAVAPHSSQFLSWEAFGLIEGTDDLMGANPVSASSNGMDDVILLGELDNGYISLDIPPPYHDV</sequence>
<name>A0A5J6WXS6_9GAMM</name>
<dbReference type="KEGG" id="asim:FE240_10780"/>